<dbReference type="Gene3D" id="1.10.860.10">
    <property type="entry name" value="DNAb Helicase, Chain A"/>
    <property type="match status" value="1"/>
</dbReference>
<dbReference type="InterPro" id="IPR036185">
    <property type="entry name" value="DNA_heli_DnaB-like_N_sf"/>
</dbReference>
<dbReference type="InterPro" id="IPR007694">
    <property type="entry name" value="DNA_helicase_DnaB-like_C"/>
</dbReference>
<comment type="catalytic activity">
    <reaction evidence="10 12">
        <text>ATP + H2O = ADP + phosphate + H(+)</text>
        <dbReference type="Rhea" id="RHEA:13065"/>
        <dbReference type="ChEBI" id="CHEBI:15377"/>
        <dbReference type="ChEBI" id="CHEBI:15378"/>
        <dbReference type="ChEBI" id="CHEBI:30616"/>
        <dbReference type="ChEBI" id="CHEBI:43474"/>
        <dbReference type="ChEBI" id="CHEBI:456216"/>
        <dbReference type="EC" id="5.6.2.3"/>
    </reaction>
</comment>
<keyword evidence="5 12" id="KW-0378">Hydrolase</keyword>
<dbReference type="RefSeq" id="WP_089057252.1">
    <property type="nucleotide sequence ID" value="NZ_CP100442.1"/>
</dbReference>
<keyword evidence="2 12" id="KW-0639">Primosome</keyword>
<protein>
    <recommendedName>
        <fullName evidence="11 12">Replicative DNA helicase</fullName>
        <ecNumber evidence="11 12">5.6.2.3</ecNumber>
    </recommendedName>
</protein>
<evidence type="ECO:0000256" key="2">
    <source>
        <dbReference type="ARBA" id="ARBA00022515"/>
    </source>
</evidence>
<dbReference type="EC" id="5.6.2.3" evidence="11 12"/>
<dbReference type="PROSITE" id="PS51199">
    <property type="entry name" value="SF4_HELICASE"/>
    <property type="match status" value="1"/>
</dbReference>
<dbReference type="SUPFAM" id="SSF48024">
    <property type="entry name" value="N-terminal domain of DnaB helicase"/>
    <property type="match status" value="1"/>
</dbReference>
<dbReference type="PANTHER" id="PTHR30153">
    <property type="entry name" value="REPLICATIVE DNA HELICASE DNAB"/>
    <property type="match status" value="1"/>
</dbReference>
<dbReference type="NCBIfam" id="TIGR00665">
    <property type="entry name" value="DnaB"/>
    <property type="match status" value="1"/>
</dbReference>
<dbReference type="InterPro" id="IPR016136">
    <property type="entry name" value="DNA_helicase_N/primase_C"/>
</dbReference>
<comment type="similarity">
    <text evidence="1 12">Belongs to the helicase family. DnaB subfamily.</text>
</comment>
<proteinExistence type="inferred from homology"/>
<evidence type="ECO:0000259" key="13">
    <source>
        <dbReference type="PROSITE" id="PS51199"/>
    </source>
</evidence>
<dbReference type="PANTHER" id="PTHR30153:SF2">
    <property type="entry name" value="REPLICATIVE DNA HELICASE"/>
    <property type="match status" value="1"/>
</dbReference>
<keyword evidence="7 12" id="KW-0067">ATP-binding</keyword>
<evidence type="ECO:0000256" key="8">
    <source>
        <dbReference type="ARBA" id="ARBA00023125"/>
    </source>
</evidence>
<evidence type="ECO:0000256" key="10">
    <source>
        <dbReference type="ARBA" id="ARBA00048954"/>
    </source>
</evidence>
<comment type="function">
    <text evidence="12">The main replicative DNA helicase, it participates in initiation and elongation during chromosome replication. Travels ahead of the DNA replisome, separating dsDNA into templates for DNA synthesis. A processive ATP-dependent 5'-3' DNA helicase it has DNA-dependent ATPase activity.</text>
</comment>
<dbReference type="Proteomes" id="UP000198381">
    <property type="component" value="Unassembled WGS sequence"/>
</dbReference>
<organism evidence="14 15">
    <name type="scientific">Flavobacterium plurextorum</name>
    <dbReference type="NCBI Taxonomy" id="1114867"/>
    <lineage>
        <taxon>Bacteria</taxon>
        <taxon>Pseudomonadati</taxon>
        <taxon>Bacteroidota</taxon>
        <taxon>Flavobacteriia</taxon>
        <taxon>Flavobacteriales</taxon>
        <taxon>Flavobacteriaceae</taxon>
        <taxon>Flavobacterium</taxon>
    </lineage>
</organism>
<dbReference type="Pfam" id="PF00772">
    <property type="entry name" value="DnaB"/>
    <property type="match status" value="1"/>
</dbReference>
<dbReference type="EMBL" id="MUHD01000013">
    <property type="protein sequence ID" value="OXB09210.1"/>
    <property type="molecule type" value="Genomic_DNA"/>
</dbReference>
<reference evidence="14 15" key="1">
    <citation type="submission" date="2016-11" db="EMBL/GenBank/DDBJ databases">
        <title>Whole genomes of Flavobacteriaceae.</title>
        <authorList>
            <person name="Stine C."/>
            <person name="Li C."/>
            <person name="Tadesse D."/>
        </authorList>
    </citation>
    <scope>NUCLEOTIDE SEQUENCE [LARGE SCALE GENOMIC DNA]</scope>
    <source>
        <strain evidence="14 15">CCUG 60112</strain>
    </source>
</reference>
<accession>A0ABX4CX82</accession>
<keyword evidence="3 12" id="KW-0235">DNA replication</keyword>
<dbReference type="InterPro" id="IPR007692">
    <property type="entry name" value="DNA_helicase_DnaB"/>
</dbReference>
<dbReference type="Pfam" id="PF03796">
    <property type="entry name" value="DnaB_C"/>
    <property type="match status" value="1"/>
</dbReference>
<evidence type="ECO:0000256" key="5">
    <source>
        <dbReference type="ARBA" id="ARBA00022801"/>
    </source>
</evidence>
<dbReference type="GO" id="GO:0004386">
    <property type="term" value="F:helicase activity"/>
    <property type="evidence" value="ECO:0007669"/>
    <property type="project" value="UniProtKB-KW"/>
</dbReference>
<comment type="caution">
    <text evidence="14">The sequence shown here is derived from an EMBL/GenBank/DDBJ whole genome shotgun (WGS) entry which is preliminary data.</text>
</comment>
<dbReference type="InterPro" id="IPR027417">
    <property type="entry name" value="P-loop_NTPase"/>
</dbReference>
<feature type="domain" description="SF4 helicase" evidence="13">
    <location>
        <begin position="194"/>
        <end position="470"/>
    </location>
</feature>
<keyword evidence="4 12" id="KW-0547">Nucleotide-binding</keyword>
<dbReference type="CDD" id="cd00984">
    <property type="entry name" value="DnaB_C"/>
    <property type="match status" value="1"/>
</dbReference>
<keyword evidence="9" id="KW-0413">Isomerase</keyword>
<keyword evidence="8 12" id="KW-0238">DNA-binding</keyword>
<dbReference type="SUPFAM" id="SSF52540">
    <property type="entry name" value="P-loop containing nucleoside triphosphate hydrolases"/>
    <property type="match status" value="1"/>
</dbReference>
<name>A0ABX4CX82_9FLAO</name>
<evidence type="ECO:0000256" key="3">
    <source>
        <dbReference type="ARBA" id="ARBA00022705"/>
    </source>
</evidence>
<dbReference type="Gene3D" id="3.40.50.300">
    <property type="entry name" value="P-loop containing nucleotide triphosphate hydrolases"/>
    <property type="match status" value="1"/>
</dbReference>
<evidence type="ECO:0000313" key="15">
    <source>
        <dbReference type="Proteomes" id="UP000198381"/>
    </source>
</evidence>
<keyword evidence="15" id="KW-1185">Reference proteome</keyword>
<evidence type="ECO:0000256" key="6">
    <source>
        <dbReference type="ARBA" id="ARBA00022806"/>
    </source>
</evidence>
<evidence type="ECO:0000256" key="7">
    <source>
        <dbReference type="ARBA" id="ARBA00022840"/>
    </source>
</evidence>
<keyword evidence="6 12" id="KW-0347">Helicase</keyword>
<sequence length="514" mass="57367">MENFKNVNPIKVDKTTIINLEKGKLPPQVIEMEEAVLGAMMIDKKGVDDVIDILQPDAFYKESHKHIFEAILQLFTETQPIDLLTVSSQLKKNGKLELAGGDFYLIQLTQKIASSAHIEFHSRIILQKFIQRSLIRISSEIIEESYDESTDVFDLLDKAESKLYEVTQGNIKRSSETAQSLVLQAKKKIEEIAGKEGLSGVETGFHNLDKLTSGWQPSDLIIIAARPAMGKTAFVLSMARNIAIQYGHGVALFSLEMASVQLITRLISSETGLSSEKLRTGKLEKHEWEQLSTKVKDLEKAPLFIDDTPSLSIFDLRAKCRRLVSQHSIKIIIIDYLQLMTAGGNNKGGGNREQEISTISRNLKALAKELNVPVIALSQLSRAVETRGSSKRPLLSDLRESGAIEQDADIVSFLYRPEYYKIEEWDDDEASPTTGQAEIMIAKHRNGGIENIRLKFIGHLGKFDNLDDFSGGYDDLPSKMNHDDNPFITKNLPSANEAFGSNLNDDDDDSDVPF</sequence>
<evidence type="ECO:0000256" key="12">
    <source>
        <dbReference type="RuleBase" id="RU362085"/>
    </source>
</evidence>
<dbReference type="InterPro" id="IPR007693">
    <property type="entry name" value="DNA_helicase_DnaB-like_N"/>
</dbReference>
<evidence type="ECO:0000256" key="9">
    <source>
        <dbReference type="ARBA" id="ARBA00023235"/>
    </source>
</evidence>
<gene>
    <name evidence="14" type="ORF">B0A81_06405</name>
</gene>
<evidence type="ECO:0000256" key="4">
    <source>
        <dbReference type="ARBA" id="ARBA00022741"/>
    </source>
</evidence>
<evidence type="ECO:0000313" key="14">
    <source>
        <dbReference type="EMBL" id="OXB09210.1"/>
    </source>
</evidence>
<evidence type="ECO:0000256" key="1">
    <source>
        <dbReference type="ARBA" id="ARBA00008428"/>
    </source>
</evidence>
<evidence type="ECO:0000256" key="11">
    <source>
        <dbReference type="NCBIfam" id="TIGR00665"/>
    </source>
</evidence>